<comment type="function">
    <text evidence="1">Catalyzes the 2-thiolation of uridine at the wobble position (U34) of mitochondrial tRNA(Lys), tRNA(Glu) and tRNA(Gln). Required for the formation of 5-taurinomethyl-2-thiouridine (tm5s2U) of mitochondrial tRNA(Lys), tRNA(Glu), and tRNA(Gln) at the wobble position. ATP is required to activate the C2 atom of the wobble base.</text>
</comment>
<evidence type="ECO:0000259" key="13">
    <source>
        <dbReference type="Pfam" id="PF20258"/>
    </source>
</evidence>
<protein>
    <recommendedName>
        <fullName evidence="4">tRNA-5-taurinomethyluridine 2-sulfurtransferase</fullName>
        <ecNumber evidence="4">2.8.1.14</ecNumber>
    </recommendedName>
</protein>
<dbReference type="InterPro" id="IPR004506">
    <property type="entry name" value="MnmA-like"/>
</dbReference>
<evidence type="ECO:0000256" key="6">
    <source>
        <dbReference type="ARBA" id="ARBA00022679"/>
    </source>
</evidence>
<sequence length="397" mass="44744">MQLIRRIACAISGGVDSAVSALLLKQKGHNVVGIYMINWDHQDEEDSSCPRTKDQADAEEVCRTLGIELHIVNFVREYWNSVFVNMLENYKRGRTVVPDIDCNRYIKFDLLHKFAFDKLGVDAVATGHFARIKQQDPQDKIRLLAGRDPLRDQTYFLASLTQDQLRRSIFPVGDLLKTEVKQIAKEAGLLTVAEKKESVGICFVGKKKVFDNFLAKYIDPVENGRFVDEFCNELPGCSHSGIHNFTLGKRLRCVRTQKMDMRLTSCDGFYVSRIDPLTQTIHLCNGSHHPSLFATKFAVMSPHWISGDGKSQTEKLISEGNAANLEFRLQRNTPTIKCKLSQHPSNDEMLVVEPRRPIRAAADGQTCVFYFGDECLGCAEITGVVETLHEKSRSSLS</sequence>
<dbReference type="InterPro" id="IPR014729">
    <property type="entry name" value="Rossmann-like_a/b/a_fold"/>
</dbReference>
<dbReference type="InterPro" id="IPR046885">
    <property type="entry name" value="MnmA-like_C"/>
</dbReference>
<evidence type="ECO:0000256" key="2">
    <source>
        <dbReference type="ARBA" id="ARBA00004173"/>
    </source>
</evidence>
<organism evidence="14 15">
    <name type="scientific">Ditylenchus destructor</name>
    <dbReference type="NCBI Taxonomy" id="166010"/>
    <lineage>
        <taxon>Eukaryota</taxon>
        <taxon>Metazoa</taxon>
        <taxon>Ecdysozoa</taxon>
        <taxon>Nematoda</taxon>
        <taxon>Chromadorea</taxon>
        <taxon>Rhabditida</taxon>
        <taxon>Tylenchina</taxon>
        <taxon>Tylenchomorpha</taxon>
        <taxon>Sphaerularioidea</taxon>
        <taxon>Anguinidae</taxon>
        <taxon>Anguininae</taxon>
        <taxon>Ditylenchus</taxon>
    </lineage>
</organism>
<dbReference type="EMBL" id="JAKKPZ010000027">
    <property type="protein sequence ID" value="KAI1710163.1"/>
    <property type="molecule type" value="Genomic_DNA"/>
</dbReference>
<dbReference type="Proteomes" id="UP001201812">
    <property type="component" value="Unassembled WGS sequence"/>
</dbReference>
<dbReference type="PANTHER" id="PTHR11933">
    <property type="entry name" value="TRNA 5-METHYLAMINOMETHYL-2-THIOURIDYLATE -METHYLTRANSFERASE"/>
    <property type="match status" value="1"/>
</dbReference>
<dbReference type="GO" id="GO:0000049">
    <property type="term" value="F:tRNA binding"/>
    <property type="evidence" value="ECO:0007669"/>
    <property type="project" value="UniProtKB-KW"/>
</dbReference>
<dbReference type="GO" id="GO:0005524">
    <property type="term" value="F:ATP binding"/>
    <property type="evidence" value="ECO:0007669"/>
    <property type="project" value="UniProtKB-KW"/>
</dbReference>
<dbReference type="SUPFAM" id="SSF52402">
    <property type="entry name" value="Adenine nucleotide alpha hydrolases-like"/>
    <property type="match status" value="1"/>
</dbReference>
<dbReference type="FunFam" id="3.40.50.620:FF:000104">
    <property type="entry name" value="Mitochondrial tRNA-specific 2-thiouridylase 1"/>
    <property type="match status" value="1"/>
</dbReference>
<gene>
    <name evidence="14" type="ORF">DdX_10838</name>
</gene>
<keyword evidence="5" id="KW-0820">tRNA-binding</keyword>
<evidence type="ECO:0000256" key="3">
    <source>
        <dbReference type="ARBA" id="ARBA00006191"/>
    </source>
</evidence>
<dbReference type="NCBIfam" id="TIGR00420">
    <property type="entry name" value="trmU"/>
    <property type="match status" value="1"/>
</dbReference>
<evidence type="ECO:0000313" key="15">
    <source>
        <dbReference type="Proteomes" id="UP001201812"/>
    </source>
</evidence>
<evidence type="ECO:0000256" key="11">
    <source>
        <dbReference type="ARBA" id="ARBA00023157"/>
    </source>
</evidence>
<evidence type="ECO:0000256" key="8">
    <source>
        <dbReference type="ARBA" id="ARBA00022741"/>
    </source>
</evidence>
<evidence type="ECO:0000256" key="5">
    <source>
        <dbReference type="ARBA" id="ARBA00022555"/>
    </source>
</evidence>
<name>A0AAD4MX79_9BILA</name>
<dbReference type="GO" id="GO:0002143">
    <property type="term" value="P:tRNA wobble position uridine thiolation"/>
    <property type="evidence" value="ECO:0007669"/>
    <property type="project" value="TreeGrafter"/>
</dbReference>
<evidence type="ECO:0000256" key="7">
    <source>
        <dbReference type="ARBA" id="ARBA00022694"/>
    </source>
</evidence>
<dbReference type="PANTHER" id="PTHR11933:SF5">
    <property type="entry name" value="MITOCHONDRIAL TRNA-SPECIFIC 2-THIOURIDYLASE 1"/>
    <property type="match status" value="1"/>
</dbReference>
<feature type="domain" description="tRNA-specific 2-thiouridylase MnmA-like C-terminal" evidence="13">
    <location>
        <begin position="296"/>
        <end position="381"/>
    </location>
</feature>
<keyword evidence="7" id="KW-0819">tRNA processing</keyword>
<keyword evidence="11" id="KW-1015">Disulfide bond</keyword>
<accession>A0AAD4MX79</accession>
<keyword evidence="8" id="KW-0547">Nucleotide-binding</keyword>
<dbReference type="GO" id="GO:0005739">
    <property type="term" value="C:mitochondrion"/>
    <property type="evidence" value="ECO:0007669"/>
    <property type="project" value="UniProtKB-SubCell"/>
</dbReference>
<dbReference type="Gene3D" id="3.40.50.620">
    <property type="entry name" value="HUPs"/>
    <property type="match status" value="1"/>
</dbReference>
<keyword evidence="6 14" id="KW-0808">Transferase</keyword>
<dbReference type="NCBIfam" id="NF001138">
    <property type="entry name" value="PRK00143.1"/>
    <property type="match status" value="1"/>
</dbReference>
<proteinExistence type="inferred from homology"/>
<dbReference type="Pfam" id="PF03054">
    <property type="entry name" value="tRNA_Me_trans"/>
    <property type="match status" value="1"/>
</dbReference>
<comment type="catalytic activity">
    <reaction evidence="12">
        <text>5-taurinomethyluridine(34) in tRNA + S-sulfanyl-L-cysteinyl-[protein] + AH2 + ATP = 5-taurinomethyl-2-thiouridine(34) in tRNA + L-cysteinyl-[protein] + A + AMP + diphosphate + H(+)</text>
        <dbReference type="Rhea" id="RHEA:47040"/>
        <dbReference type="Rhea" id="RHEA-COMP:10131"/>
        <dbReference type="Rhea" id="RHEA-COMP:11726"/>
        <dbReference type="Rhea" id="RHEA-COMP:11732"/>
        <dbReference type="Rhea" id="RHEA-COMP:11733"/>
        <dbReference type="ChEBI" id="CHEBI:13193"/>
        <dbReference type="ChEBI" id="CHEBI:15378"/>
        <dbReference type="ChEBI" id="CHEBI:17499"/>
        <dbReference type="ChEBI" id="CHEBI:29950"/>
        <dbReference type="ChEBI" id="CHEBI:30616"/>
        <dbReference type="ChEBI" id="CHEBI:33019"/>
        <dbReference type="ChEBI" id="CHEBI:61963"/>
        <dbReference type="ChEBI" id="CHEBI:87171"/>
        <dbReference type="ChEBI" id="CHEBI:87172"/>
        <dbReference type="ChEBI" id="CHEBI:456215"/>
        <dbReference type="EC" id="2.8.1.14"/>
    </reaction>
</comment>
<dbReference type="Gene3D" id="2.40.30.10">
    <property type="entry name" value="Translation factors"/>
    <property type="match status" value="1"/>
</dbReference>
<dbReference type="GO" id="GO:0061708">
    <property type="term" value="F:tRNA-5-taurinomethyluridine 2-sulfurtransferase"/>
    <property type="evidence" value="ECO:0007669"/>
    <property type="project" value="UniProtKB-EC"/>
</dbReference>
<reference evidence="14" key="1">
    <citation type="submission" date="2022-01" db="EMBL/GenBank/DDBJ databases">
        <title>Genome Sequence Resource for Two Populations of Ditylenchus destructor, the Migratory Endoparasitic Phytonematode.</title>
        <authorList>
            <person name="Zhang H."/>
            <person name="Lin R."/>
            <person name="Xie B."/>
        </authorList>
    </citation>
    <scope>NUCLEOTIDE SEQUENCE</scope>
    <source>
        <strain evidence="14">BazhouSP</strain>
    </source>
</reference>
<keyword evidence="10" id="KW-0694">RNA-binding</keyword>
<evidence type="ECO:0000256" key="1">
    <source>
        <dbReference type="ARBA" id="ARBA00003986"/>
    </source>
</evidence>
<dbReference type="CDD" id="cd01998">
    <property type="entry name" value="MnmA_TRMU-like"/>
    <property type="match status" value="1"/>
</dbReference>
<comment type="subcellular location">
    <subcellularLocation>
        <location evidence="2">Mitochondrion</location>
    </subcellularLocation>
</comment>
<dbReference type="EC" id="2.8.1.14" evidence="4"/>
<evidence type="ECO:0000256" key="10">
    <source>
        <dbReference type="ARBA" id="ARBA00022884"/>
    </source>
</evidence>
<keyword evidence="15" id="KW-1185">Reference proteome</keyword>
<comment type="caution">
    <text evidence="14">The sequence shown here is derived from an EMBL/GenBank/DDBJ whole genome shotgun (WGS) entry which is preliminary data.</text>
</comment>
<evidence type="ECO:0000256" key="12">
    <source>
        <dbReference type="ARBA" id="ARBA00049564"/>
    </source>
</evidence>
<keyword evidence="9" id="KW-0067">ATP-binding</keyword>
<dbReference type="AlphaFoldDB" id="A0AAD4MX79"/>
<dbReference type="Pfam" id="PF20258">
    <property type="entry name" value="tRNA_Me_trans_C"/>
    <property type="match status" value="1"/>
</dbReference>
<evidence type="ECO:0000313" key="14">
    <source>
        <dbReference type="EMBL" id="KAI1710163.1"/>
    </source>
</evidence>
<comment type="similarity">
    <text evidence="3">Belongs to the MnmA/TRMU family.</text>
</comment>
<evidence type="ECO:0000256" key="9">
    <source>
        <dbReference type="ARBA" id="ARBA00022840"/>
    </source>
</evidence>
<evidence type="ECO:0000256" key="4">
    <source>
        <dbReference type="ARBA" id="ARBA00011953"/>
    </source>
</evidence>